<name>A0A9Q0UNH4_9ROSI</name>
<evidence type="ECO:0000313" key="2">
    <source>
        <dbReference type="EMBL" id="KAJ6733030.1"/>
    </source>
</evidence>
<gene>
    <name evidence="2" type="ORF">OIU74_004891</name>
</gene>
<keyword evidence="3" id="KW-1185">Reference proteome</keyword>
<evidence type="ECO:0000313" key="3">
    <source>
        <dbReference type="Proteomes" id="UP001151752"/>
    </source>
</evidence>
<dbReference type="EMBL" id="JAPFFM010000011">
    <property type="protein sequence ID" value="KAJ6733030.1"/>
    <property type="molecule type" value="Genomic_DNA"/>
</dbReference>
<accession>A0A9Q0UNH4</accession>
<feature type="compositionally biased region" description="Basic and acidic residues" evidence="1">
    <location>
        <begin position="65"/>
        <end position="76"/>
    </location>
</feature>
<reference evidence="2" key="2">
    <citation type="journal article" date="2023" name="Int. J. Mol. Sci.">
        <title>De Novo Assembly and Annotation of 11 Diverse Shrub Willow (Salix) Genomes Reveals Novel Gene Organization in Sex-Linked Regions.</title>
        <authorList>
            <person name="Hyden B."/>
            <person name="Feng K."/>
            <person name="Yates T.B."/>
            <person name="Jawdy S."/>
            <person name="Cereghino C."/>
            <person name="Smart L.B."/>
            <person name="Muchero W."/>
        </authorList>
    </citation>
    <scope>NUCLEOTIDE SEQUENCE</scope>
    <source>
        <tissue evidence="2">Shoot tip</tissue>
    </source>
</reference>
<organism evidence="2 3">
    <name type="scientific">Salix koriyanagi</name>
    <dbReference type="NCBI Taxonomy" id="2511006"/>
    <lineage>
        <taxon>Eukaryota</taxon>
        <taxon>Viridiplantae</taxon>
        <taxon>Streptophyta</taxon>
        <taxon>Embryophyta</taxon>
        <taxon>Tracheophyta</taxon>
        <taxon>Spermatophyta</taxon>
        <taxon>Magnoliopsida</taxon>
        <taxon>eudicotyledons</taxon>
        <taxon>Gunneridae</taxon>
        <taxon>Pentapetalae</taxon>
        <taxon>rosids</taxon>
        <taxon>fabids</taxon>
        <taxon>Malpighiales</taxon>
        <taxon>Salicaceae</taxon>
        <taxon>Saliceae</taxon>
        <taxon>Salix</taxon>
    </lineage>
</organism>
<protein>
    <submittedName>
        <fullName evidence="2">Uncharacterized protein</fullName>
    </submittedName>
</protein>
<proteinExistence type="predicted"/>
<dbReference type="AlphaFoldDB" id="A0A9Q0UNH4"/>
<reference evidence="2" key="1">
    <citation type="submission" date="2022-11" db="EMBL/GenBank/DDBJ databases">
        <authorList>
            <person name="Hyden B.L."/>
            <person name="Feng K."/>
            <person name="Yates T."/>
            <person name="Jawdy S."/>
            <person name="Smart L.B."/>
            <person name="Muchero W."/>
        </authorList>
    </citation>
    <scope>NUCLEOTIDE SEQUENCE</scope>
    <source>
        <tissue evidence="2">Shoot tip</tissue>
    </source>
</reference>
<evidence type="ECO:0000256" key="1">
    <source>
        <dbReference type="SAM" id="MobiDB-lite"/>
    </source>
</evidence>
<dbReference type="Proteomes" id="UP001151752">
    <property type="component" value="Chromosome 7"/>
</dbReference>
<sequence length="99" mass="11208">MMEKERTDCQLLWATESHSSELLHHIWSYLSMEAHQLSIVLLKATYDCAEETFRWLLCPRVPPPLERERGERDLHSNGHGPPSSTDTSGPLLTGVSVHG</sequence>
<comment type="caution">
    <text evidence="2">The sequence shown here is derived from an EMBL/GenBank/DDBJ whole genome shotgun (WGS) entry which is preliminary data.</text>
</comment>
<feature type="region of interest" description="Disordered" evidence="1">
    <location>
        <begin position="62"/>
        <end position="99"/>
    </location>
</feature>